<dbReference type="Pfam" id="PF16064">
    <property type="entry name" value="DUF4806"/>
    <property type="match status" value="1"/>
</dbReference>
<dbReference type="AlphaFoldDB" id="A0A6G0Y6R5"/>
<sequence>MAETKSKIRRMFWFMALFKDSNTYSVIPKNWILTSKSNNNDSIFVKWPPLQNVTSDIIFAAMDPMQTWKAFKVKLLDGGKEYFNFKKAWHRKVDYNLSASSSTEIESFVKKKKYQQILDSSDEDNHTFSVVAVENNKKYMELQNYNQPSTSNEKYISENSASTAILQTNNNYIPIYNADAQELSPRTHTSAFNLFDDIQSQNSSVENQNNASQMNLLHHISQEQIEIKLVLSRILSKLDSLEGNSKQNTRTYLETDFLNHFPINSRDKFNEVNEFILNDLVFVDKLAYFFKSIGGNDQKNHTNRALSKIFSEEFAVKCSWNGRGKNINTKVGNSEILNILKKVVKESTNKNIYTDMEYEKKIGRKKRSLGQLSTKYFRHTVNSQKLQKYHTVPKQQLQLEYPTDPLVAIQNKSTLTILDDVDSSSTSNNFLSDETLSSSPYQMINHDIPKFTASNDSFDHLSLKTKPHITIKDKLRSWILHFKVPHNCVNNLLNILNSEGLKNMLQPLLTHFKCHISTTLKLGINIDRLPISRSSKSIYHGTKKPKCVNEFFNPFITELLELLNIGLCCDGIVFKFEISHFVCDAPAKAFLLSVKGHNAYFGCNSCIQEGTYIEHRMAYLEIDSLLRSDESFRNQNQEQYHKGKSPLELLPINIINTVPLDYMHNVCLGVMKRLLEFWIKGKKDVRINDENKILISNEIVHLRSYVPSEFCRLPRVLDDLEYWKATELRFFLLYSGLIVLKGKLNNKFYFHFKLLVSALRILVCDNICQLHNQLAETFLKEFVFQYSNLYGPHNVSYNVHNLIHLPMFVKIHGPLDNFSCFKYENYLQELKKSIKCSKYPLQEITNRIIEKQKHSLSEKYQILNSVTVGKEINIKIVSPYVSLADKIYEKIILQDLNITINTSKIKDKKYGYNITCMSAKTAD</sequence>
<dbReference type="EMBL" id="VUJU01005892">
    <property type="protein sequence ID" value="KAF0749996.1"/>
    <property type="molecule type" value="Genomic_DNA"/>
</dbReference>
<dbReference type="Proteomes" id="UP000478052">
    <property type="component" value="Unassembled WGS sequence"/>
</dbReference>
<dbReference type="OrthoDB" id="6626140at2759"/>
<organism evidence="2 3">
    <name type="scientific">Aphis craccivora</name>
    <name type="common">Cowpea aphid</name>
    <dbReference type="NCBI Taxonomy" id="307492"/>
    <lineage>
        <taxon>Eukaryota</taxon>
        <taxon>Metazoa</taxon>
        <taxon>Ecdysozoa</taxon>
        <taxon>Arthropoda</taxon>
        <taxon>Hexapoda</taxon>
        <taxon>Insecta</taxon>
        <taxon>Pterygota</taxon>
        <taxon>Neoptera</taxon>
        <taxon>Paraneoptera</taxon>
        <taxon>Hemiptera</taxon>
        <taxon>Sternorrhyncha</taxon>
        <taxon>Aphidomorpha</taxon>
        <taxon>Aphidoidea</taxon>
        <taxon>Aphididae</taxon>
        <taxon>Aphidini</taxon>
        <taxon>Aphis</taxon>
        <taxon>Aphis</taxon>
    </lineage>
</organism>
<dbReference type="InterPro" id="IPR032071">
    <property type="entry name" value="DUF4806"/>
</dbReference>
<accession>A0A6G0Y6R5</accession>
<evidence type="ECO:0000313" key="3">
    <source>
        <dbReference type="Proteomes" id="UP000478052"/>
    </source>
</evidence>
<dbReference type="PANTHER" id="PTHR33053">
    <property type="entry name" value="PROTEIN, PUTATIVE-RELATED"/>
    <property type="match status" value="1"/>
</dbReference>
<comment type="caution">
    <text evidence="2">The sequence shown here is derived from an EMBL/GenBank/DDBJ whole genome shotgun (WGS) entry which is preliminary data.</text>
</comment>
<protein>
    <recommendedName>
        <fullName evidence="1">DUF4806 domain-containing protein</fullName>
    </recommendedName>
</protein>
<gene>
    <name evidence="2" type="ORF">FWK35_00021240</name>
</gene>
<dbReference type="PANTHER" id="PTHR33053:SF24">
    <property type="entry name" value="TRANSPOSASE DOMAIN-CONTAINING PROTEIN"/>
    <property type="match status" value="1"/>
</dbReference>
<proteinExistence type="predicted"/>
<feature type="domain" description="DUF4806" evidence="1">
    <location>
        <begin position="260"/>
        <end position="330"/>
    </location>
</feature>
<evidence type="ECO:0000259" key="1">
    <source>
        <dbReference type="Pfam" id="PF16064"/>
    </source>
</evidence>
<name>A0A6G0Y6R5_APHCR</name>
<keyword evidence="3" id="KW-1185">Reference proteome</keyword>
<reference evidence="2 3" key="1">
    <citation type="submission" date="2019-08" db="EMBL/GenBank/DDBJ databases">
        <title>Whole genome of Aphis craccivora.</title>
        <authorList>
            <person name="Voronova N.V."/>
            <person name="Shulinski R.S."/>
            <person name="Bandarenka Y.V."/>
            <person name="Zhorov D.G."/>
            <person name="Warner D."/>
        </authorList>
    </citation>
    <scope>NUCLEOTIDE SEQUENCE [LARGE SCALE GENOMIC DNA]</scope>
    <source>
        <strain evidence="2">180601</strain>
        <tissue evidence="2">Whole Body</tissue>
    </source>
</reference>
<evidence type="ECO:0000313" key="2">
    <source>
        <dbReference type="EMBL" id="KAF0749996.1"/>
    </source>
</evidence>